<evidence type="ECO:0000313" key="1">
    <source>
        <dbReference type="EMBL" id="KAH0813119.1"/>
    </source>
</evidence>
<comment type="caution">
    <text evidence="1">The sequence shown here is derived from an EMBL/GenBank/DDBJ whole genome shotgun (WGS) entry which is preliminary data.</text>
</comment>
<sequence>MENELCWKNPPARSSAVKEAESNITGRAHRKLLYLIPTRMRGGRSAVKTKRERFDWLQFLSLKICIFFGAQPGVAQMRIYKCGAQRGVAQMRFYVFGEGVAFQVYLSREGYMRRLMMEWPPSRGLFLLPRESDSGVTARILNKYAILYGHQIEILSSPLLGPADFEYNRRYFLGAAHF</sequence>
<dbReference type="Proteomes" id="UP000719412">
    <property type="component" value="Unassembled WGS sequence"/>
</dbReference>
<dbReference type="EMBL" id="JABDTM020025578">
    <property type="protein sequence ID" value="KAH0813119.1"/>
    <property type="molecule type" value="Genomic_DNA"/>
</dbReference>
<organism evidence="1 2">
    <name type="scientific">Tenebrio molitor</name>
    <name type="common">Yellow mealworm beetle</name>
    <dbReference type="NCBI Taxonomy" id="7067"/>
    <lineage>
        <taxon>Eukaryota</taxon>
        <taxon>Metazoa</taxon>
        <taxon>Ecdysozoa</taxon>
        <taxon>Arthropoda</taxon>
        <taxon>Hexapoda</taxon>
        <taxon>Insecta</taxon>
        <taxon>Pterygota</taxon>
        <taxon>Neoptera</taxon>
        <taxon>Endopterygota</taxon>
        <taxon>Coleoptera</taxon>
        <taxon>Polyphaga</taxon>
        <taxon>Cucujiformia</taxon>
        <taxon>Tenebrionidae</taxon>
        <taxon>Tenebrio</taxon>
    </lineage>
</organism>
<name>A0A8J6HE76_TENMO</name>
<accession>A0A8J6HE76</accession>
<protein>
    <submittedName>
        <fullName evidence="1">Uncharacterized protein</fullName>
    </submittedName>
</protein>
<reference evidence="1" key="1">
    <citation type="journal article" date="2020" name="J Insects Food Feed">
        <title>The yellow mealworm (Tenebrio molitor) genome: a resource for the emerging insects as food and feed industry.</title>
        <authorList>
            <person name="Eriksson T."/>
            <person name="Andere A."/>
            <person name="Kelstrup H."/>
            <person name="Emery V."/>
            <person name="Picard C."/>
        </authorList>
    </citation>
    <scope>NUCLEOTIDE SEQUENCE</scope>
    <source>
        <strain evidence="1">Stoneville</strain>
        <tissue evidence="1">Whole head</tissue>
    </source>
</reference>
<proteinExistence type="predicted"/>
<keyword evidence="2" id="KW-1185">Reference proteome</keyword>
<evidence type="ECO:0000313" key="2">
    <source>
        <dbReference type="Proteomes" id="UP000719412"/>
    </source>
</evidence>
<reference evidence="1" key="2">
    <citation type="submission" date="2021-08" db="EMBL/GenBank/DDBJ databases">
        <authorList>
            <person name="Eriksson T."/>
        </authorList>
    </citation>
    <scope>NUCLEOTIDE SEQUENCE</scope>
    <source>
        <strain evidence="1">Stoneville</strain>
        <tissue evidence="1">Whole head</tissue>
    </source>
</reference>
<gene>
    <name evidence="1" type="ORF">GEV33_009671</name>
</gene>
<dbReference type="AlphaFoldDB" id="A0A8J6HE76"/>